<keyword evidence="1" id="KW-0732">Signal</keyword>
<feature type="chain" id="PRO_5047288040" evidence="1">
    <location>
        <begin position="20"/>
        <end position="96"/>
    </location>
</feature>
<accession>A0ABR7TJ56</accession>
<dbReference type="EMBL" id="JACVFC010000001">
    <property type="protein sequence ID" value="MBC9929548.1"/>
    <property type="molecule type" value="Genomic_DNA"/>
</dbReference>
<proteinExistence type="predicted"/>
<name>A0ABR7TJ56_9BACT</name>
<organism evidence="2 3">
    <name type="scientific">Chitinophaga qingshengii</name>
    <dbReference type="NCBI Taxonomy" id="1569794"/>
    <lineage>
        <taxon>Bacteria</taxon>
        <taxon>Pseudomonadati</taxon>
        <taxon>Bacteroidota</taxon>
        <taxon>Chitinophagia</taxon>
        <taxon>Chitinophagales</taxon>
        <taxon>Chitinophagaceae</taxon>
        <taxon>Chitinophaga</taxon>
    </lineage>
</organism>
<feature type="signal peptide" evidence="1">
    <location>
        <begin position="1"/>
        <end position="19"/>
    </location>
</feature>
<dbReference type="RefSeq" id="WP_188086670.1">
    <property type="nucleotide sequence ID" value="NZ_JACVFC010000001.1"/>
</dbReference>
<sequence length="96" mass="10498">MRASLPAFLLLLLSILSQAQSFSAFTDSIRQHHHIPALGYAVVSSDAIIDIGMTGVGNIHTASPVTPDHQFRNIQAEDTPDIVDHLLQALEKEYGY</sequence>
<dbReference type="Proteomes" id="UP000659124">
    <property type="component" value="Unassembled WGS sequence"/>
</dbReference>
<evidence type="ECO:0000313" key="2">
    <source>
        <dbReference type="EMBL" id="MBC9929548.1"/>
    </source>
</evidence>
<keyword evidence="3" id="KW-1185">Reference proteome</keyword>
<evidence type="ECO:0000313" key="3">
    <source>
        <dbReference type="Proteomes" id="UP000659124"/>
    </source>
</evidence>
<gene>
    <name evidence="2" type="ORF">ICL07_04125</name>
</gene>
<protein>
    <submittedName>
        <fullName evidence="2">Uncharacterized protein</fullName>
    </submittedName>
</protein>
<reference evidence="2 3" key="1">
    <citation type="submission" date="2020-09" db="EMBL/GenBank/DDBJ databases">
        <title>Genome sequences of type strains of Chitinophaga qingshengii and Chitinophaga varians.</title>
        <authorList>
            <person name="Kittiwongwattana C."/>
        </authorList>
    </citation>
    <scope>NUCLEOTIDE SEQUENCE [LARGE SCALE GENOMIC DNA]</scope>
    <source>
        <strain evidence="2 3">JCM 30026</strain>
    </source>
</reference>
<comment type="caution">
    <text evidence="2">The sequence shown here is derived from an EMBL/GenBank/DDBJ whole genome shotgun (WGS) entry which is preliminary data.</text>
</comment>
<evidence type="ECO:0000256" key="1">
    <source>
        <dbReference type="SAM" id="SignalP"/>
    </source>
</evidence>